<evidence type="ECO:0000259" key="2">
    <source>
        <dbReference type="PROSITE" id="PS50090"/>
    </source>
</evidence>
<dbReference type="Pfam" id="PF00249">
    <property type="entry name" value="Myb_DNA-binding"/>
    <property type="match status" value="1"/>
</dbReference>
<dbReference type="SUPFAM" id="SSF46689">
    <property type="entry name" value="Homeodomain-like"/>
    <property type="match status" value="1"/>
</dbReference>
<reference evidence="3" key="2">
    <citation type="submission" date="2021-01" db="UniProtKB">
        <authorList>
            <consortium name="EnsemblPlants"/>
        </authorList>
    </citation>
    <scope>IDENTIFICATION</scope>
</reference>
<dbReference type="FunCoup" id="A0A7N2L3A6">
    <property type="interactions" value="1271"/>
</dbReference>
<keyword evidence="4" id="KW-1185">Reference proteome</keyword>
<dbReference type="Proteomes" id="UP000594261">
    <property type="component" value="Chromosome 2"/>
</dbReference>
<dbReference type="PANTHER" id="PTHR46993">
    <property type="entry name" value="MYB TRANSCRIPTION FACTOR"/>
    <property type="match status" value="1"/>
</dbReference>
<protein>
    <recommendedName>
        <fullName evidence="2">Myb-like domain-containing protein</fullName>
    </recommendedName>
</protein>
<feature type="compositionally biased region" description="Polar residues" evidence="1">
    <location>
        <begin position="313"/>
        <end position="365"/>
    </location>
</feature>
<dbReference type="AlphaFoldDB" id="A0A7N2L3A6"/>
<reference evidence="4" key="1">
    <citation type="journal article" date="2016" name="G3 (Bethesda)">
        <title>First Draft Assembly and Annotation of the Genome of a California Endemic Oak Quercus lobata Nee (Fagaceae).</title>
        <authorList>
            <person name="Sork V.L."/>
            <person name="Fitz-Gibbon S.T."/>
            <person name="Puiu D."/>
            <person name="Crepeau M."/>
            <person name="Gugger P.F."/>
            <person name="Sherman R."/>
            <person name="Stevens K."/>
            <person name="Langley C.H."/>
            <person name="Pellegrini M."/>
            <person name="Salzberg S.L."/>
        </authorList>
    </citation>
    <scope>NUCLEOTIDE SEQUENCE [LARGE SCALE GENOMIC DNA]</scope>
    <source>
        <strain evidence="4">cv. SW786</strain>
    </source>
</reference>
<dbReference type="SMART" id="SM00717">
    <property type="entry name" value="SANT"/>
    <property type="match status" value="1"/>
</dbReference>
<feature type="domain" description="Myb-like" evidence="2">
    <location>
        <begin position="415"/>
        <end position="463"/>
    </location>
</feature>
<feature type="region of interest" description="Disordered" evidence="1">
    <location>
        <begin position="304"/>
        <end position="385"/>
    </location>
</feature>
<name>A0A7N2L3A6_QUELO</name>
<evidence type="ECO:0000313" key="3">
    <source>
        <dbReference type="EnsemblPlants" id="QL02p099821:mrna"/>
    </source>
</evidence>
<dbReference type="EnsemblPlants" id="QL02p099821:mrna">
    <property type="protein sequence ID" value="QL02p099821:mrna"/>
    <property type="gene ID" value="QL02p099821"/>
</dbReference>
<dbReference type="Gramene" id="QL02p099821:mrna">
    <property type="protein sequence ID" value="QL02p099821:mrna"/>
    <property type="gene ID" value="QL02p099821"/>
</dbReference>
<sequence length="483" mass="53853">MRSTAVQDHVIKNLLQVLPLSSAAAEDTRFKKAVLLRTIQSEISDATVTETTLQALELIEEMDRNDGVEIGESLKAAYMAAAVECTVKYLALEGSNGKYFEAVKRVWRGRIGNLEKSGNKSELVGDNAELTRWKNDLEAALWDAKTAKRLMNLNARAEALQKLRAFLGEAWALMGPSFIEVAAARAPELAANEEDKLVAGKEMHKGNVLPRRNHSACHKRSKGGVRIVEEEDMDALCSKYDSLPTPEVNRIKEALKSSSLELQAVVKDPHPDAKSSSLELQAVVKDPHPDALRLAESVMSDMVKKDKTHEPSVENQSGKDINALNPSVDKSITPQATDSGCGNQSCIPQSNSTRPSLMERNSTAHTYEWDDSIDGSQEGMTDRANRLHLPNPKRKIVSPLRKYKVKNFVRRTIKRWSLLEEDTLRTGVQKFGKGNWKLILNSHRDIFEERTEVDLKDKWRNMTRYLGSMDMDIGMGTGMGTTQ</sequence>
<organism evidence="3 4">
    <name type="scientific">Quercus lobata</name>
    <name type="common">Valley oak</name>
    <dbReference type="NCBI Taxonomy" id="97700"/>
    <lineage>
        <taxon>Eukaryota</taxon>
        <taxon>Viridiplantae</taxon>
        <taxon>Streptophyta</taxon>
        <taxon>Embryophyta</taxon>
        <taxon>Tracheophyta</taxon>
        <taxon>Spermatophyta</taxon>
        <taxon>Magnoliopsida</taxon>
        <taxon>eudicotyledons</taxon>
        <taxon>Gunneridae</taxon>
        <taxon>Pentapetalae</taxon>
        <taxon>rosids</taxon>
        <taxon>fabids</taxon>
        <taxon>Fagales</taxon>
        <taxon>Fagaceae</taxon>
        <taxon>Quercus</taxon>
    </lineage>
</organism>
<dbReference type="CDD" id="cd11660">
    <property type="entry name" value="SANT_TRF"/>
    <property type="match status" value="1"/>
</dbReference>
<dbReference type="PANTHER" id="PTHR46993:SF6">
    <property type="entry name" value="MYB TRANSCRIPTION FACTOR"/>
    <property type="match status" value="1"/>
</dbReference>
<dbReference type="InterPro" id="IPR001005">
    <property type="entry name" value="SANT/Myb"/>
</dbReference>
<dbReference type="PROSITE" id="PS50090">
    <property type="entry name" value="MYB_LIKE"/>
    <property type="match status" value="1"/>
</dbReference>
<evidence type="ECO:0000313" key="4">
    <source>
        <dbReference type="Proteomes" id="UP000594261"/>
    </source>
</evidence>
<gene>
    <name evidence="3" type="primary">LOC115977518</name>
</gene>
<evidence type="ECO:0000256" key="1">
    <source>
        <dbReference type="SAM" id="MobiDB-lite"/>
    </source>
</evidence>
<accession>A0A7N2L3A6</accession>
<dbReference type="Gene3D" id="1.10.246.220">
    <property type="match status" value="1"/>
</dbReference>
<dbReference type="OMA" id="RDNMGHQ"/>
<dbReference type="InParanoid" id="A0A7N2L3A6"/>
<proteinExistence type="predicted"/>
<dbReference type="InterPro" id="IPR009057">
    <property type="entry name" value="Homeodomain-like_sf"/>
</dbReference>